<dbReference type="GO" id="GO:0009395">
    <property type="term" value="P:phospholipid catabolic process"/>
    <property type="evidence" value="ECO:0000318"/>
    <property type="project" value="GO_Central"/>
</dbReference>
<dbReference type="Pfam" id="PF04916">
    <property type="entry name" value="Phospholip_B"/>
    <property type="match status" value="1"/>
</dbReference>
<dbReference type="EC" id="3.1.1.-" evidence="7"/>
<dbReference type="PANTHER" id="PTHR12370:SF3">
    <property type="entry name" value="PHOSPHOLIPASE B-LIKE 2-RELATED"/>
    <property type="match status" value="1"/>
</dbReference>
<evidence type="ECO:0000256" key="6">
    <source>
        <dbReference type="ARBA" id="ARBA00023180"/>
    </source>
</evidence>
<feature type="transmembrane region" description="Helical" evidence="8">
    <location>
        <begin position="576"/>
        <end position="607"/>
    </location>
</feature>
<keyword evidence="3 7" id="KW-0378">Hydrolase</keyword>
<keyword evidence="8" id="KW-0472">Membrane</keyword>
<sequence length="621" mass="71302">MSISLFIGRAASSTPIGASCKRINETSANFSLTEFADWDAYATFNDSLNESGWGRLNIRANPKSSSKDQMFCMGYIDTAISASRVYEAYKLYREENNAKDAWPKGWENWINQNIEYINKQIQVNPQDPYWIGISLIREQFRGMVNGLREHRPEGEAEIKEVDFWIFQSAGDFEDIDQALNPEKIRRAEPELHAHCTGLLKFAPDYSDIYFAQDTWSDVRELHAYLKSYSFEVKEFKAKNIAISTRTGHLSSVDDFWMADTNLLVLETTLHCFNQTLYRIGVTPNSVLTWMRVYYAMLKSDNGKDWTQNFIFENSGTYNNEYIVLDGNKFTPGQKPVSDLVWMIEQLPTTFHAEDITDKFVEQGWFPSINTPYFEDIFNLADYPGQQQRQPAKKDFWSYYEQPRYKVIVKHVKDNTTYSFFQQLMRWNKYTDPSEPNYGEPAQGILARYDLRPDNGTAFGSKASFAGLDSKTASLKQAMKHFTFDAIASPQYENLPAFSFSNWPGISNYGLVDTWKFPWTTFGASEKTCATFNNSKDCLDMPGCGYCMHTDKCLPALSKDRPAFGCECEDGWKVKIYLLPFAIPMIITCSSLIVVFLIAVYVMAYFYAKKKAAANPNYDSIK</sequence>
<comment type="similarity">
    <text evidence="1 7">Belongs to the phospholipase B-like family.</text>
</comment>
<keyword evidence="4 7" id="KW-0442">Lipid degradation</keyword>
<name>A2FRW1_TRIV3</name>
<dbReference type="SMR" id="A2FRW1"/>
<dbReference type="eggNOG" id="KOG3774">
    <property type="taxonomic scope" value="Eukaryota"/>
</dbReference>
<dbReference type="PANTHER" id="PTHR12370">
    <property type="entry name" value="PHOSPHOLIPASE B-RELATED"/>
    <property type="match status" value="1"/>
</dbReference>
<evidence type="ECO:0000256" key="1">
    <source>
        <dbReference type="ARBA" id="ARBA00007835"/>
    </source>
</evidence>
<dbReference type="KEGG" id="tva:4750077"/>
<evidence type="ECO:0000256" key="5">
    <source>
        <dbReference type="ARBA" id="ARBA00023098"/>
    </source>
</evidence>
<dbReference type="VEuPathDB" id="TrichDB:TVAGG3_0460520"/>
<proteinExistence type="inferred from homology"/>
<dbReference type="Proteomes" id="UP000001542">
    <property type="component" value="Unassembled WGS sequence"/>
</dbReference>
<dbReference type="AlphaFoldDB" id="A2FRW1"/>
<comment type="function">
    <text evidence="7">Putative phospholipase.</text>
</comment>
<keyword evidence="8" id="KW-1133">Transmembrane helix</keyword>
<evidence type="ECO:0000256" key="4">
    <source>
        <dbReference type="ARBA" id="ARBA00022963"/>
    </source>
</evidence>
<accession>A2FRW1</accession>
<keyword evidence="10" id="KW-1185">Reference proteome</keyword>
<evidence type="ECO:0000256" key="2">
    <source>
        <dbReference type="ARBA" id="ARBA00022729"/>
    </source>
</evidence>
<evidence type="ECO:0000256" key="8">
    <source>
        <dbReference type="SAM" id="Phobius"/>
    </source>
</evidence>
<evidence type="ECO:0000313" key="9">
    <source>
        <dbReference type="EMBL" id="EAX92366.1"/>
    </source>
</evidence>
<dbReference type="GO" id="GO:0004620">
    <property type="term" value="F:phospholipase activity"/>
    <property type="evidence" value="ECO:0000318"/>
    <property type="project" value="GO_Central"/>
</dbReference>
<keyword evidence="2" id="KW-0732">Signal</keyword>
<organism evidence="9 10">
    <name type="scientific">Trichomonas vaginalis (strain ATCC PRA-98 / G3)</name>
    <dbReference type="NCBI Taxonomy" id="412133"/>
    <lineage>
        <taxon>Eukaryota</taxon>
        <taxon>Metamonada</taxon>
        <taxon>Parabasalia</taxon>
        <taxon>Trichomonadida</taxon>
        <taxon>Trichomonadidae</taxon>
        <taxon>Trichomonas</taxon>
    </lineage>
</organism>
<dbReference type="OrthoDB" id="419508at2759"/>
<dbReference type="InterPro" id="IPR007000">
    <property type="entry name" value="PLipase_B-like"/>
</dbReference>
<dbReference type="OMA" id="PEATVNW"/>
<reference evidence="9" key="2">
    <citation type="journal article" date="2007" name="Science">
        <title>Draft genome sequence of the sexually transmitted pathogen Trichomonas vaginalis.</title>
        <authorList>
            <person name="Carlton J.M."/>
            <person name="Hirt R.P."/>
            <person name="Silva J.C."/>
            <person name="Delcher A.L."/>
            <person name="Schatz M."/>
            <person name="Zhao Q."/>
            <person name="Wortman J.R."/>
            <person name="Bidwell S.L."/>
            <person name="Alsmark U.C.M."/>
            <person name="Besteiro S."/>
            <person name="Sicheritz-Ponten T."/>
            <person name="Noel C.J."/>
            <person name="Dacks J.B."/>
            <person name="Foster P.G."/>
            <person name="Simillion C."/>
            <person name="Van de Peer Y."/>
            <person name="Miranda-Saavedra D."/>
            <person name="Barton G.J."/>
            <person name="Westrop G.D."/>
            <person name="Mueller S."/>
            <person name="Dessi D."/>
            <person name="Fiori P.L."/>
            <person name="Ren Q."/>
            <person name="Paulsen I."/>
            <person name="Zhang H."/>
            <person name="Bastida-Corcuera F.D."/>
            <person name="Simoes-Barbosa A."/>
            <person name="Brown M.T."/>
            <person name="Hayes R.D."/>
            <person name="Mukherjee M."/>
            <person name="Okumura C.Y."/>
            <person name="Schneider R."/>
            <person name="Smith A.J."/>
            <person name="Vanacova S."/>
            <person name="Villalvazo M."/>
            <person name="Haas B.J."/>
            <person name="Pertea M."/>
            <person name="Feldblyum T.V."/>
            <person name="Utterback T.R."/>
            <person name="Shu C.L."/>
            <person name="Osoegawa K."/>
            <person name="de Jong P.J."/>
            <person name="Hrdy I."/>
            <person name="Horvathova L."/>
            <person name="Zubacova Z."/>
            <person name="Dolezal P."/>
            <person name="Malik S.B."/>
            <person name="Logsdon J.M. Jr."/>
            <person name="Henze K."/>
            <person name="Gupta A."/>
            <person name="Wang C.C."/>
            <person name="Dunne R.L."/>
            <person name="Upcroft J.A."/>
            <person name="Upcroft P."/>
            <person name="White O."/>
            <person name="Salzberg S.L."/>
            <person name="Tang P."/>
            <person name="Chiu C.-H."/>
            <person name="Lee Y.-S."/>
            <person name="Embley T.M."/>
            <person name="Coombs G.H."/>
            <person name="Mottram J.C."/>
            <person name="Tachezy J."/>
            <person name="Fraser-Liggett C.M."/>
            <person name="Johnson P.J."/>
        </authorList>
    </citation>
    <scope>NUCLEOTIDE SEQUENCE [LARGE SCALE GENOMIC DNA]</scope>
    <source>
        <strain evidence="9">G3</strain>
    </source>
</reference>
<dbReference type="VEuPathDB" id="TrichDB:TVAG_215920"/>
<evidence type="ECO:0000256" key="3">
    <source>
        <dbReference type="ARBA" id="ARBA00022801"/>
    </source>
</evidence>
<keyword evidence="5 7" id="KW-0443">Lipid metabolism</keyword>
<reference evidence="9" key="1">
    <citation type="submission" date="2006-10" db="EMBL/GenBank/DDBJ databases">
        <authorList>
            <person name="Amadeo P."/>
            <person name="Zhao Q."/>
            <person name="Wortman J."/>
            <person name="Fraser-Liggett C."/>
            <person name="Carlton J."/>
        </authorList>
    </citation>
    <scope>NUCLEOTIDE SEQUENCE</scope>
    <source>
        <strain evidence="9">G3</strain>
    </source>
</reference>
<gene>
    <name evidence="9" type="ORF">TVAG_215920</name>
</gene>
<dbReference type="RefSeq" id="XP_001305296.1">
    <property type="nucleotide sequence ID" value="XM_001305295.1"/>
</dbReference>
<dbReference type="GO" id="GO:0005576">
    <property type="term" value="C:extracellular region"/>
    <property type="evidence" value="ECO:0000318"/>
    <property type="project" value="GO_Central"/>
</dbReference>
<evidence type="ECO:0000313" key="10">
    <source>
        <dbReference type="Proteomes" id="UP000001542"/>
    </source>
</evidence>
<keyword evidence="8" id="KW-0812">Transmembrane</keyword>
<dbReference type="Gene3D" id="3.60.60.30">
    <property type="match status" value="1"/>
</dbReference>
<protein>
    <recommendedName>
        <fullName evidence="7">Phospholipase B-like</fullName>
        <ecNumber evidence="7">3.1.1.-</ecNumber>
    </recommendedName>
</protein>
<dbReference type="STRING" id="5722.A2FRW1"/>
<dbReference type="InParanoid" id="A2FRW1"/>
<keyword evidence="6" id="KW-0325">Glycoprotein</keyword>
<dbReference type="EMBL" id="DS113971">
    <property type="protein sequence ID" value="EAX92366.1"/>
    <property type="molecule type" value="Genomic_DNA"/>
</dbReference>
<evidence type="ECO:0000256" key="7">
    <source>
        <dbReference type="RuleBase" id="RU364138"/>
    </source>
</evidence>